<gene>
    <name evidence="2" type="ORF">GCM10011415_35270</name>
</gene>
<keyword evidence="3" id="KW-1185">Reference proteome</keyword>
<accession>A0A8J3EHD1</accession>
<dbReference type="InterPro" id="IPR009506">
    <property type="entry name" value="YjiS-like"/>
</dbReference>
<dbReference type="AlphaFoldDB" id="A0A8J3EHD1"/>
<evidence type="ECO:0000313" key="3">
    <source>
        <dbReference type="Proteomes" id="UP000617145"/>
    </source>
</evidence>
<evidence type="ECO:0000259" key="1">
    <source>
        <dbReference type="Pfam" id="PF06568"/>
    </source>
</evidence>
<evidence type="ECO:0000313" key="2">
    <source>
        <dbReference type="EMBL" id="GGG82492.1"/>
    </source>
</evidence>
<dbReference type="Proteomes" id="UP000617145">
    <property type="component" value="Unassembled WGS sequence"/>
</dbReference>
<reference evidence="2" key="1">
    <citation type="journal article" date="2014" name="Int. J. Syst. Evol. Microbiol.">
        <title>Complete genome sequence of Corynebacterium casei LMG S-19264T (=DSM 44701T), isolated from a smear-ripened cheese.</title>
        <authorList>
            <consortium name="US DOE Joint Genome Institute (JGI-PGF)"/>
            <person name="Walter F."/>
            <person name="Albersmeier A."/>
            <person name="Kalinowski J."/>
            <person name="Ruckert C."/>
        </authorList>
    </citation>
    <scope>NUCLEOTIDE SEQUENCE</scope>
    <source>
        <strain evidence="2">CGMCC 1.15762</strain>
    </source>
</reference>
<protein>
    <recommendedName>
        <fullName evidence="1">YjiS-like domain-containing protein</fullName>
    </recommendedName>
</protein>
<feature type="domain" description="YjiS-like" evidence="1">
    <location>
        <begin position="54"/>
        <end position="89"/>
    </location>
</feature>
<reference evidence="2" key="2">
    <citation type="submission" date="2020-09" db="EMBL/GenBank/DDBJ databases">
        <authorList>
            <person name="Sun Q."/>
            <person name="Zhou Y."/>
        </authorList>
    </citation>
    <scope>NUCLEOTIDE SEQUENCE</scope>
    <source>
        <strain evidence="2">CGMCC 1.15762</strain>
    </source>
</reference>
<organism evidence="2 3">
    <name type="scientific">Salipiger pallidus</name>
    <dbReference type="NCBI Taxonomy" id="1775170"/>
    <lineage>
        <taxon>Bacteria</taxon>
        <taxon>Pseudomonadati</taxon>
        <taxon>Pseudomonadota</taxon>
        <taxon>Alphaproteobacteria</taxon>
        <taxon>Rhodobacterales</taxon>
        <taxon>Roseobacteraceae</taxon>
        <taxon>Salipiger</taxon>
    </lineage>
</organism>
<sequence length="95" mass="9957">MSAYDSYRAQNGAAGLAGNIGSVLISGFGAAPERSASASVVIATQIGRFVTTVFDTIAEWKEVRDTRKALSGLSDRELDDIGLTRGDIEAVARGH</sequence>
<proteinExistence type="predicted"/>
<dbReference type="EMBL" id="BMJV01000008">
    <property type="protein sequence ID" value="GGG82492.1"/>
    <property type="molecule type" value="Genomic_DNA"/>
</dbReference>
<dbReference type="Pfam" id="PF06568">
    <property type="entry name" value="YjiS-like"/>
    <property type="match status" value="1"/>
</dbReference>
<dbReference type="RefSeq" id="WP_188791598.1">
    <property type="nucleotide sequence ID" value="NZ_BMJV01000008.1"/>
</dbReference>
<name>A0A8J3EHD1_9RHOB</name>
<comment type="caution">
    <text evidence="2">The sequence shown here is derived from an EMBL/GenBank/DDBJ whole genome shotgun (WGS) entry which is preliminary data.</text>
</comment>